<dbReference type="EMBL" id="PFEF01000008">
    <property type="protein sequence ID" value="PJE64212.1"/>
    <property type="molecule type" value="Genomic_DNA"/>
</dbReference>
<keyword evidence="1 6" id="KW-0819">tRNA processing</keyword>
<dbReference type="PANTHER" id="PTHR33992:SF1">
    <property type="entry name" value="RIBONUCLEASE P PROTEIN COMPONENT"/>
    <property type="match status" value="1"/>
</dbReference>
<dbReference type="GO" id="GO:0004526">
    <property type="term" value="F:ribonuclease P activity"/>
    <property type="evidence" value="ECO:0007669"/>
    <property type="project" value="UniProtKB-UniRule"/>
</dbReference>
<keyword evidence="5 6" id="KW-0694">RNA-binding</keyword>
<comment type="function">
    <text evidence="6">RNaseP catalyzes the removal of the 5'-leader sequence from pre-tRNA to produce the mature 5'-terminus. It can also cleave other RNA substrates such as 4.5S RNA. The protein component plays an auxiliary but essential role in vivo by binding to the 5'-leader sequence and broadening the substrate specificity of the ribozyme.</text>
</comment>
<comment type="catalytic activity">
    <reaction evidence="6">
        <text>Endonucleolytic cleavage of RNA, removing 5'-extranucleotides from tRNA precursor.</text>
        <dbReference type="EC" id="3.1.26.5"/>
    </reaction>
</comment>
<dbReference type="InterPro" id="IPR020568">
    <property type="entry name" value="Ribosomal_Su5_D2-typ_SF"/>
</dbReference>
<dbReference type="GO" id="GO:0030677">
    <property type="term" value="C:ribonuclease P complex"/>
    <property type="evidence" value="ECO:0007669"/>
    <property type="project" value="TreeGrafter"/>
</dbReference>
<evidence type="ECO:0000313" key="8">
    <source>
        <dbReference type="EMBL" id="PJE64212.1"/>
    </source>
</evidence>
<dbReference type="SUPFAM" id="SSF54211">
    <property type="entry name" value="Ribosomal protein S5 domain 2-like"/>
    <property type="match status" value="1"/>
</dbReference>
<protein>
    <recommendedName>
        <fullName evidence="6 7">Ribonuclease P protein component</fullName>
        <shortName evidence="6">RNase P protein</shortName>
        <shortName evidence="6">RNaseP protein</shortName>
        <ecNumber evidence="6 7">3.1.26.5</ecNumber>
    </recommendedName>
    <alternativeName>
        <fullName evidence="6">Protein C5</fullName>
    </alternativeName>
</protein>
<comment type="similarity">
    <text evidence="6">Belongs to the RnpA family.</text>
</comment>
<dbReference type="InterPro" id="IPR000100">
    <property type="entry name" value="RNase_P"/>
</dbReference>
<dbReference type="AlphaFoldDB" id="A0A2M8KWC9"/>
<dbReference type="NCBIfam" id="TIGR00188">
    <property type="entry name" value="rnpA"/>
    <property type="match status" value="1"/>
</dbReference>
<evidence type="ECO:0000256" key="7">
    <source>
        <dbReference type="NCBIfam" id="TIGR00188"/>
    </source>
</evidence>
<organism evidence="8 9">
    <name type="scientific">Candidatus Ryanbacteria bacterium CG10_big_fil_rev_8_21_14_0_10_43_42</name>
    <dbReference type="NCBI Taxonomy" id="1974864"/>
    <lineage>
        <taxon>Bacteria</taxon>
        <taxon>Candidatus Ryaniibacteriota</taxon>
    </lineage>
</organism>
<gene>
    <name evidence="6 8" type="primary">rnpA</name>
    <name evidence="8" type="ORF">COU90_03885</name>
</gene>
<comment type="caution">
    <text evidence="8">The sequence shown here is derived from an EMBL/GenBank/DDBJ whole genome shotgun (WGS) entry which is preliminary data.</text>
</comment>
<sequence length="124" mass="14336">MLPKTHRLVSRGDFKGVFDARHTARSGPLTLLYSRTDRKYIRFGFVVSGAVSKNAVVRNRLRRQLHEIIRFYLPSLSGGYDCVLRTYPDIVGISYKDMKKHIEIILKKSAIMNDRSKHSKLEID</sequence>
<dbReference type="PANTHER" id="PTHR33992">
    <property type="entry name" value="RIBONUCLEASE P PROTEIN COMPONENT"/>
    <property type="match status" value="1"/>
</dbReference>
<dbReference type="Proteomes" id="UP000229098">
    <property type="component" value="Unassembled WGS sequence"/>
</dbReference>
<dbReference type="EC" id="3.1.26.5" evidence="6 7"/>
<evidence type="ECO:0000256" key="1">
    <source>
        <dbReference type="ARBA" id="ARBA00022694"/>
    </source>
</evidence>
<dbReference type="GO" id="GO:0042781">
    <property type="term" value="F:3'-tRNA processing endoribonuclease activity"/>
    <property type="evidence" value="ECO:0007669"/>
    <property type="project" value="TreeGrafter"/>
</dbReference>
<dbReference type="HAMAP" id="MF_00227">
    <property type="entry name" value="RNase_P"/>
    <property type="match status" value="1"/>
</dbReference>
<evidence type="ECO:0000256" key="3">
    <source>
        <dbReference type="ARBA" id="ARBA00022759"/>
    </source>
</evidence>
<name>A0A2M8KWC9_9BACT</name>
<comment type="subunit">
    <text evidence="6">Consists of a catalytic RNA component (M1 or rnpB) and a protein subunit.</text>
</comment>
<accession>A0A2M8KWC9</accession>
<dbReference type="GO" id="GO:0001682">
    <property type="term" value="P:tRNA 5'-leader removal"/>
    <property type="evidence" value="ECO:0007669"/>
    <property type="project" value="UniProtKB-UniRule"/>
</dbReference>
<keyword evidence="3 6" id="KW-0255">Endonuclease</keyword>
<evidence type="ECO:0000256" key="2">
    <source>
        <dbReference type="ARBA" id="ARBA00022722"/>
    </source>
</evidence>
<evidence type="ECO:0000256" key="4">
    <source>
        <dbReference type="ARBA" id="ARBA00022801"/>
    </source>
</evidence>
<dbReference type="Gene3D" id="3.30.230.10">
    <property type="match status" value="1"/>
</dbReference>
<keyword evidence="4 6" id="KW-0378">Hydrolase</keyword>
<reference evidence="9" key="1">
    <citation type="submission" date="2017-09" db="EMBL/GenBank/DDBJ databases">
        <title>Depth-based differentiation of microbial function through sediment-hosted aquifers and enrichment of novel symbionts in the deep terrestrial subsurface.</title>
        <authorList>
            <person name="Probst A.J."/>
            <person name="Ladd B."/>
            <person name="Jarett J.K."/>
            <person name="Geller-Mcgrath D.E."/>
            <person name="Sieber C.M.K."/>
            <person name="Emerson J.B."/>
            <person name="Anantharaman K."/>
            <person name="Thomas B.C."/>
            <person name="Malmstrom R."/>
            <person name="Stieglmeier M."/>
            <person name="Klingl A."/>
            <person name="Woyke T."/>
            <person name="Ryan C.M."/>
            <person name="Banfield J.F."/>
        </authorList>
    </citation>
    <scope>NUCLEOTIDE SEQUENCE [LARGE SCALE GENOMIC DNA]</scope>
</reference>
<evidence type="ECO:0000256" key="6">
    <source>
        <dbReference type="HAMAP-Rule" id="MF_00227"/>
    </source>
</evidence>
<dbReference type="GO" id="GO:0000049">
    <property type="term" value="F:tRNA binding"/>
    <property type="evidence" value="ECO:0007669"/>
    <property type="project" value="UniProtKB-UniRule"/>
</dbReference>
<evidence type="ECO:0000256" key="5">
    <source>
        <dbReference type="ARBA" id="ARBA00022884"/>
    </source>
</evidence>
<proteinExistence type="inferred from homology"/>
<evidence type="ECO:0000313" key="9">
    <source>
        <dbReference type="Proteomes" id="UP000229098"/>
    </source>
</evidence>
<dbReference type="InterPro" id="IPR014721">
    <property type="entry name" value="Ribsml_uS5_D2-typ_fold_subgr"/>
</dbReference>
<dbReference type="Pfam" id="PF00825">
    <property type="entry name" value="Ribonuclease_P"/>
    <property type="match status" value="1"/>
</dbReference>
<keyword evidence="2 6" id="KW-0540">Nuclease</keyword>